<dbReference type="RefSeq" id="XP_028471963.1">
    <property type="nucleotide sequence ID" value="XM_028620747.1"/>
</dbReference>
<feature type="region of interest" description="Disordered" evidence="10">
    <location>
        <begin position="57"/>
        <end position="130"/>
    </location>
</feature>
<comment type="catalytic activity">
    <reaction evidence="7">
        <text>L-threonyl-[protein] + ATP = O-phospho-L-threonyl-[protein] + ADP + H(+)</text>
        <dbReference type="Rhea" id="RHEA:46608"/>
        <dbReference type="Rhea" id="RHEA-COMP:11060"/>
        <dbReference type="Rhea" id="RHEA-COMP:11605"/>
        <dbReference type="ChEBI" id="CHEBI:15378"/>
        <dbReference type="ChEBI" id="CHEBI:30013"/>
        <dbReference type="ChEBI" id="CHEBI:30616"/>
        <dbReference type="ChEBI" id="CHEBI:61977"/>
        <dbReference type="ChEBI" id="CHEBI:456216"/>
        <dbReference type="EC" id="2.7.11.1"/>
    </reaction>
</comment>
<dbReference type="OrthoDB" id="3638488at2759"/>
<dbReference type="PROSITE" id="PS00108">
    <property type="entry name" value="PROTEIN_KINASE_ST"/>
    <property type="match status" value="1"/>
</dbReference>
<keyword evidence="4 9" id="KW-0547">Nucleotide-binding</keyword>
<feature type="domain" description="Protein kinase" evidence="12">
    <location>
        <begin position="226"/>
        <end position="572"/>
    </location>
</feature>
<proteinExistence type="predicted"/>
<evidence type="ECO:0000256" key="2">
    <source>
        <dbReference type="ARBA" id="ARBA00022527"/>
    </source>
</evidence>
<dbReference type="InterPro" id="IPR011009">
    <property type="entry name" value="Kinase-like_dom_sf"/>
</dbReference>
<dbReference type="PANTHER" id="PTHR24356">
    <property type="entry name" value="SERINE/THREONINE-PROTEIN KINASE"/>
    <property type="match status" value="1"/>
</dbReference>
<dbReference type="InterPro" id="IPR000961">
    <property type="entry name" value="AGC-kinase_C"/>
</dbReference>
<dbReference type="Proteomes" id="UP000279236">
    <property type="component" value="Unassembled WGS sequence"/>
</dbReference>
<dbReference type="GO" id="GO:0004674">
    <property type="term" value="F:protein serine/threonine kinase activity"/>
    <property type="evidence" value="ECO:0007669"/>
    <property type="project" value="UniProtKB-KW"/>
</dbReference>
<feature type="binding site" evidence="9">
    <location>
        <position position="255"/>
    </location>
    <ligand>
        <name>ATP</name>
        <dbReference type="ChEBI" id="CHEBI:30616"/>
    </ligand>
</feature>
<dbReference type="InterPro" id="IPR050236">
    <property type="entry name" value="Ser_Thr_kinase_AGC"/>
</dbReference>
<accession>A0A427XD88</accession>
<dbReference type="Gene3D" id="3.30.200.20">
    <property type="entry name" value="Phosphorylase Kinase, domain 1"/>
    <property type="match status" value="1"/>
</dbReference>
<keyword evidence="2" id="KW-0723">Serine/threonine-protein kinase</keyword>
<evidence type="ECO:0000259" key="12">
    <source>
        <dbReference type="PROSITE" id="PS50011"/>
    </source>
</evidence>
<feature type="domain" description="AGC-kinase C-terminal" evidence="13">
    <location>
        <begin position="573"/>
        <end position="656"/>
    </location>
</feature>
<dbReference type="SUPFAM" id="SSF56112">
    <property type="entry name" value="Protein kinase-like (PK-like)"/>
    <property type="match status" value="1"/>
</dbReference>
<dbReference type="InterPro" id="IPR000719">
    <property type="entry name" value="Prot_kinase_dom"/>
</dbReference>
<dbReference type="SMART" id="SM00220">
    <property type="entry name" value="S_TKc"/>
    <property type="match status" value="1"/>
</dbReference>
<keyword evidence="15" id="KW-1185">Reference proteome</keyword>
<keyword evidence="5" id="KW-0418">Kinase</keyword>
<dbReference type="AlphaFoldDB" id="A0A427XD88"/>
<reference evidence="14 15" key="1">
    <citation type="submission" date="2018-11" db="EMBL/GenBank/DDBJ databases">
        <title>Genome sequence of Apiotrichum porosum DSM 27194.</title>
        <authorList>
            <person name="Aliyu H."/>
            <person name="Gorte O."/>
            <person name="Ochsenreither K."/>
        </authorList>
    </citation>
    <scope>NUCLEOTIDE SEQUENCE [LARGE SCALE GENOMIC DNA]</scope>
    <source>
        <strain evidence="14 15">DSM 27194</strain>
    </source>
</reference>
<organism evidence="14 15">
    <name type="scientific">Apiotrichum porosum</name>
    <dbReference type="NCBI Taxonomy" id="105984"/>
    <lineage>
        <taxon>Eukaryota</taxon>
        <taxon>Fungi</taxon>
        <taxon>Dikarya</taxon>
        <taxon>Basidiomycota</taxon>
        <taxon>Agaricomycotina</taxon>
        <taxon>Tremellomycetes</taxon>
        <taxon>Trichosporonales</taxon>
        <taxon>Trichosporonaceae</taxon>
        <taxon>Apiotrichum</taxon>
    </lineage>
</organism>
<feature type="region of interest" description="Disordered" evidence="10">
    <location>
        <begin position="696"/>
        <end position="719"/>
    </location>
</feature>
<dbReference type="InterPro" id="IPR008271">
    <property type="entry name" value="Ser/Thr_kinase_AS"/>
</dbReference>
<dbReference type="SMART" id="SM00133">
    <property type="entry name" value="S_TK_X"/>
    <property type="match status" value="1"/>
</dbReference>
<dbReference type="GO" id="GO:0035556">
    <property type="term" value="P:intracellular signal transduction"/>
    <property type="evidence" value="ECO:0007669"/>
    <property type="project" value="TreeGrafter"/>
</dbReference>
<dbReference type="EMBL" id="RSCE01000020">
    <property type="protein sequence ID" value="RSH76816.1"/>
    <property type="molecule type" value="Genomic_DNA"/>
</dbReference>
<dbReference type="PROSITE" id="PS51285">
    <property type="entry name" value="AGC_KINASE_CTER"/>
    <property type="match status" value="1"/>
</dbReference>
<evidence type="ECO:0000256" key="7">
    <source>
        <dbReference type="ARBA" id="ARBA00047899"/>
    </source>
</evidence>
<evidence type="ECO:0000256" key="9">
    <source>
        <dbReference type="PROSITE-ProRule" id="PRU10141"/>
    </source>
</evidence>
<dbReference type="GO" id="GO:0005524">
    <property type="term" value="F:ATP binding"/>
    <property type="evidence" value="ECO:0007669"/>
    <property type="project" value="UniProtKB-UniRule"/>
</dbReference>
<dbReference type="GeneID" id="39589758"/>
<comment type="catalytic activity">
    <reaction evidence="8">
        <text>L-seryl-[protein] + ATP = O-phospho-L-seryl-[protein] + ADP + H(+)</text>
        <dbReference type="Rhea" id="RHEA:17989"/>
        <dbReference type="Rhea" id="RHEA-COMP:9863"/>
        <dbReference type="Rhea" id="RHEA-COMP:11604"/>
        <dbReference type="ChEBI" id="CHEBI:15378"/>
        <dbReference type="ChEBI" id="CHEBI:29999"/>
        <dbReference type="ChEBI" id="CHEBI:30616"/>
        <dbReference type="ChEBI" id="CHEBI:83421"/>
        <dbReference type="ChEBI" id="CHEBI:456216"/>
        <dbReference type="EC" id="2.7.11.1"/>
    </reaction>
</comment>
<name>A0A427XD88_9TREE</name>
<gene>
    <name evidence="14" type="ORF">EHS24_005215</name>
</gene>
<dbReference type="PROSITE" id="PS00107">
    <property type="entry name" value="PROTEIN_KINASE_ATP"/>
    <property type="match status" value="1"/>
</dbReference>
<feature type="chain" id="PRO_5019435392" description="non-specific serine/threonine protein kinase" evidence="11">
    <location>
        <begin position="24"/>
        <end position="811"/>
    </location>
</feature>
<evidence type="ECO:0000256" key="3">
    <source>
        <dbReference type="ARBA" id="ARBA00022679"/>
    </source>
</evidence>
<evidence type="ECO:0000256" key="8">
    <source>
        <dbReference type="ARBA" id="ARBA00048679"/>
    </source>
</evidence>
<evidence type="ECO:0000256" key="11">
    <source>
        <dbReference type="SAM" id="SignalP"/>
    </source>
</evidence>
<comment type="caution">
    <text evidence="14">The sequence shown here is derived from an EMBL/GenBank/DDBJ whole genome shotgun (WGS) entry which is preliminary data.</text>
</comment>
<keyword evidence="11" id="KW-0732">Signal</keyword>
<protein>
    <recommendedName>
        <fullName evidence="1">non-specific serine/threonine protein kinase</fullName>
        <ecNumber evidence="1">2.7.11.1</ecNumber>
    </recommendedName>
</protein>
<evidence type="ECO:0000256" key="6">
    <source>
        <dbReference type="ARBA" id="ARBA00022840"/>
    </source>
</evidence>
<keyword evidence="3" id="KW-0808">Transferase</keyword>
<dbReference type="PROSITE" id="PS50011">
    <property type="entry name" value="PROTEIN_KINASE_DOM"/>
    <property type="match status" value="1"/>
</dbReference>
<dbReference type="PANTHER" id="PTHR24356:SF400">
    <property type="entry name" value="SERINE_THREONINE-PROTEIN KINASE CBK1"/>
    <property type="match status" value="1"/>
</dbReference>
<evidence type="ECO:0000256" key="1">
    <source>
        <dbReference type="ARBA" id="ARBA00012513"/>
    </source>
</evidence>
<dbReference type="EC" id="2.7.11.1" evidence="1"/>
<evidence type="ECO:0000256" key="5">
    <source>
        <dbReference type="ARBA" id="ARBA00022777"/>
    </source>
</evidence>
<feature type="compositionally biased region" description="Pro residues" evidence="10">
    <location>
        <begin position="77"/>
        <end position="93"/>
    </location>
</feature>
<dbReference type="InterPro" id="IPR017441">
    <property type="entry name" value="Protein_kinase_ATP_BS"/>
</dbReference>
<feature type="signal peptide" evidence="11">
    <location>
        <begin position="1"/>
        <end position="23"/>
    </location>
</feature>
<sequence length="811" mass="87777">MDQRPPWSRWLLGLVLPSRLSDSLCVGSPQLMFVDPVNPTEAEVKILKAYGIQPQVPSDHLVTPASDAATTSTGRSNPPPPARAPATPSPLPSHPAVVTGESATAAAGTNNTKSAPVASGHRLTLSGTVRRPKVLNKLPLGPLGGGGASSPSTVDDYEPPFGCIGTGRAVNPTLTTMEKAASNALYFEQYYDALARNGASNGGAGPSLNLRASRRERRGRVTSSAFEFGRVIGQGAFGVVHIATERKSGRICAIKQLRKTDLLRMGQEGHVRAEKDLLSAACVSDGPTWIPRLYYSFQDQDYLYLALEYMGGGDLLTLLMSQGSLPEGAVRFYAAEMVLALHQTHQLGYIHRDVKPDNFLFSGEGHIRVADFGLATDLHWGHDSAYYEHQRRAVLKRHGVALSRPAFGNRRRRIENVPGGGVGGGLGGSSGDSMSRKFSLSWRNSSKSRRKMAYTICGTNSYMAPEVIRGQGYGFSADWWGLGIIVYEALYGTVPFVGSSRQAARQKILDWKNSLVFAKTSRISPLAVDFMKRLLCEPEERLGYVPSRWRAAPDEGPLGPDGVEQLMAHPWFDGVDWDNIHHVPPPYQPNLVAADDTRHFDEDIPDEPLAPANSTLDLRDPLLGDAMHGADVLKIRKDLAFRGWSFCSPAASEPVSPASTTTPIPVPMMDRSCPGLTVTTSAGSLSSEGLTLSATVSASSSDNRHKYTSSEEPVSDTEVTGQYADWEAPLRVRVNVNTISRVPGAVDLDDVDDGYVDDDSFELVTEPLGTVRPSCVPDGKEVINQYEHAEAGTLRARARSLPPVNMAVQWR</sequence>
<evidence type="ECO:0000259" key="13">
    <source>
        <dbReference type="PROSITE" id="PS51285"/>
    </source>
</evidence>
<dbReference type="STRING" id="105984.A0A427XD88"/>
<evidence type="ECO:0000313" key="14">
    <source>
        <dbReference type="EMBL" id="RSH76816.1"/>
    </source>
</evidence>
<evidence type="ECO:0000256" key="10">
    <source>
        <dbReference type="SAM" id="MobiDB-lite"/>
    </source>
</evidence>
<evidence type="ECO:0000256" key="4">
    <source>
        <dbReference type="ARBA" id="ARBA00022741"/>
    </source>
</evidence>
<dbReference type="CDD" id="cd05573">
    <property type="entry name" value="STKc_ROCK_NDR_like"/>
    <property type="match status" value="1"/>
</dbReference>
<feature type="region of interest" description="Disordered" evidence="10">
    <location>
        <begin position="135"/>
        <end position="154"/>
    </location>
</feature>
<keyword evidence="6 9" id="KW-0067">ATP-binding</keyword>
<evidence type="ECO:0000313" key="15">
    <source>
        <dbReference type="Proteomes" id="UP000279236"/>
    </source>
</evidence>
<dbReference type="Gene3D" id="1.10.510.10">
    <property type="entry name" value="Transferase(Phosphotransferase) domain 1"/>
    <property type="match status" value="1"/>
</dbReference>
<dbReference type="Pfam" id="PF00069">
    <property type="entry name" value="Pkinase"/>
    <property type="match status" value="2"/>
</dbReference>